<dbReference type="SMART" id="SM00092">
    <property type="entry name" value="RNAse_Pc"/>
    <property type="match status" value="1"/>
</dbReference>
<dbReference type="GO" id="GO:0005576">
    <property type="term" value="C:extracellular region"/>
    <property type="evidence" value="ECO:0007669"/>
    <property type="project" value="UniProtKB-SubCell"/>
</dbReference>
<feature type="domain" description="Ribonuclease A-domain" evidence="6">
    <location>
        <begin position="27"/>
        <end position="146"/>
    </location>
</feature>
<dbReference type="GO" id="GO:0050830">
    <property type="term" value="P:defense response to Gram-positive bacterium"/>
    <property type="evidence" value="ECO:0007669"/>
    <property type="project" value="TreeGrafter"/>
</dbReference>
<evidence type="ECO:0000256" key="5">
    <source>
        <dbReference type="SAM" id="SignalP"/>
    </source>
</evidence>
<proteinExistence type="inferred from homology"/>
<evidence type="ECO:0000313" key="8">
    <source>
        <dbReference type="Proteomes" id="UP001178461"/>
    </source>
</evidence>
<dbReference type="PRINTS" id="PR00794">
    <property type="entry name" value="RIBONUCLEASE"/>
</dbReference>
<dbReference type="EMBL" id="OX395138">
    <property type="protein sequence ID" value="CAI5791095.1"/>
    <property type="molecule type" value="Genomic_DNA"/>
</dbReference>
<dbReference type="InterPro" id="IPR001427">
    <property type="entry name" value="RNaseA"/>
</dbReference>
<evidence type="ECO:0000256" key="3">
    <source>
        <dbReference type="ARBA" id="ARBA00022525"/>
    </source>
</evidence>
<dbReference type="PANTHER" id="PTHR11437">
    <property type="entry name" value="RIBONUCLEASE"/>
    <property type="match status" value="1"/>
</dbReference>
<dbReference type="Gene3D" id="3.10.130.10">
    <property type="entry name" value="Ribonuclease A-like domain"/>
    <property type="match status" value="1"/>
</dbReference>
<dbReference type="PANTHER" id="PTHR11437:SF10">
    <property type="entry name" value="ANGIOGENIN-RELATED"/>
    <property type="match status" value="1"/>
</dbReference>
<reference evidence="7" key="1">
    <citation type="submission" date="2022-12" db="EMBL/GenBank/DDBJ databases">
        <authorList>
            <person name="Alioto T."/>
            <person name="Alioto T."/>
            <person name="Gomez Garrido J."/>
        </authorList>
    </citation>
    <scope>NUCLEOTIDE SEQUENCE</scope>
</reference>
<dbReference type="CDD" id="cd06265">
    <property type="entry name" value="RNase_A_canonical"/>
    <property type="match status" value="1"/>
</dbReference>
<evidence type="ECO:0000313" key="7">
    <source>
        <dbReference type="EMBL" id="CAI5791095.1"/>
    </source>
</evidence>
<protein>
    <submittedName>
        <fullName evidence="7">Ribonuclease pancreatic-like</fullName>
    </submittedName>
</protein>
<dbReference type="InterPro" id="IPR023412">
    <property type="entry name" value="RNaseA_domain"/>
</dbReference>
<keyword evidence="8" id="KW-1185">Reference proteome</keyword>
<evidence type="ECO:0000256" key="1">
    <source>
        <dbReference type="ARBA" id="ARBA00004613"/>
    </source>
</evidence>
<dbReference type="GO" id="GO:0003676">
    <property type="term" value="F:nucleic acid binding"/>
    <property type="evidence" value="ECO:0007669"/>
    <property type="project" value="InterPro"/>
</dbReference>
<comment type="similarity">
    <text evidence="2">Belongs to the pancreatic ribonuclease family.</text>
</comment>
<name>A0AA35PM94_9SAUR</name>
<dbReference type="SUPFAM" id="SSF54076">
    <property type="entry name" value="RNase A-like"/>
    <property type="match status" value="1"/>
</dbReference>
<dbReference type="AlphaFoldDB" id="A0AA35PM94"/>
<feature type="signal peptide" evidence="5">
    <location>
        <begin position="1"/>
        <end position="28"/>
    </location>
</feature>
<sequence length="147" mass="16666">MWSSKVSCSLLAHPAILLGLLLVRSGEGQSREAFVWKHIDYPKSYPTSHPDTYCTLMMMQRGMTRYVCKETSTFINDFPISVVQVCRGRGTPSSNYFDSTDSFDMVLCRYTGGPPPYNCRYSGKPAHLRIRVTCTGNHPTHYVTQRT</sequence>
<dbReference type="Proteomes" id="UP001178461">
    <property type="component" value="Chromosome 13"/>
</dbReference>
<dbReference type="Pfam" id="PF00074">
    <property type="entry name" value="RnaseA"/>
    <property type="match status" value="1"/>
</dbReference>
<dbReference type="InterPro" id="IPR036816">
    <property type="entry name" value="RNaseA-like_dom_sf"/>
</dbReference>
<keyword evidence="3" id="KW-0964">Secreted</keyword>
<evidence type="ECO:0000256" key="4">
    <source>
        <dbReference type="ARBA" id="ARBA00023157"/>
    </source>
</evidence>
<comment type="subcellular location">
    <subcellularLocation>
        <location evidence="1">Secreted</location>
    </subcellularLocation>
</comment>
<organism evidence="7 8">
    <name type="scientific">Podarcis lilfordi</name>
    <name type="common">Lilford's wall lizard</name>
    <dbReference type="NCBI Taxonomy" id="74358"/>
    <lineage>
        <taxon>Eukaryota</taxon>
        <taxon>Metazoa</taxon>
        <taxon>Chordata</taxon>
        <taxon>Craniata</taxon>
        <taxon>Vertebrata</taxon>
        <taxon>Euteleostomi</taxon>
        <taxon>Lepidosauria</taxon>
        <taxon>Squamata</taxon>
        <taxon>Bifurcata</taxon>
        <taxon>Unidentata</taxon>
        <taxon>Episquamata</taxon>
        <taxon>Laterata</taxon>
        <taxon>Lacertibaenia</taxon>
        <taxon>Lacertidae</taxon>
        <taxon>Podarcis</taxon>
    </lineage>
</organism>
<evidence type="ECO:0000256" key="2">
    <source>
        <dbReference type="ARBA" id="ARBA00005600"/>
    </source>
</evidence>
<accession>A0AA35PM94</accession>
<feature type="chain" id="PRO_5041423229" evidence="5">
    <location>
        <begin position="29"/>
        <end position="147"/>
    </location>
</feature>
<evidence type="ECO:0000259" key="6">
    <source>
        <dbReference type="SMART" id="SM00092"/>
    </source>
</evidence>
<keyword evidence="5" id="KW-0732">Signal</keyword>
<keyword evidence="4" id="KW-1015">Disulfide bond</keyword>
<gene>
    <name evidence="7" type="ORF">PODLI_1B036786</name>
</gene>
<dbReference type="GO" id="GO:0004540">
    <property type="term" value="F:RNA nuclease activity"/>
    <property type="evidence" value="ECO:0007669"/>
    <property type="project" value="TreeGrafter"/>
</dbReference>